<dbReference type="GO" id="GO:0032259">
    <property type="term" value="P:methylation"/>
    <property type="evidence" value="ECO:0007669"/>
    <property type="project" value="UniProtKB-KW"/>
</dbReference>
<dbReference type="InterPro" id="IPR029063">
    <property type="entry name" value="SAM-dependent_MTases_sf"/>
</dbReference>
<dbReference type="Pfam" id="PF10294">
    <property type="entry name" value="Methyltransf_16"/>
    <property type="match status" value="1"/>
</dbReference>
<gene>
    <name evidence="2" type="primary">RKM5</name>
    <name evidence="2" type="ORF">LTR24_000212</name>
</gene>
<comment type="caution">
    <text evidence="2">The sequence shown here is derived from an EMBL/GenBank/DDBJ whole genome shotgun (WGS) entry which is preliminary data.</text>
</comment>
<feature type="region of interest" description="Disordered" evidence="1">
    <location>
        <begin position="155"/>
        <end position="176"/>
    </location>
</feature>
<keyword evidence="2" id="KW-0489">Methyltransferase</keyword>
<sequence>MTLVSSRPIEDRLNAIGHGVIDVDQETYDLFSCDFPQRNLGMVDDKASSLEVDVAGERYDIRQSPGLLTSSNAEGTTGAALWKISPLLAEWLADQTNALWSTGILDLDVVVVELGCGITGLVGLVMAKRVSTYILTDQRSVLKLLQENVDANAPHANRSKVKSRASRKVERSSEGNSNARVMELNWELDDAAALDDALSPGGQIDLVIVCDCVFNDFLLQPLVTMCQKICLRSIEKRTALLVAQQLRSYEVFSAFMELLLIKFNVWRLSDASLPPTLHSGSGFVVHLAILR</sequence>
<dbReference type="Gene3D" id="3.40.50.150">
    <property type="entry name" value="Vaccinia Virus protein VP39"/>
    <property type="match status" value="1"/>
</dbReference>
<organism evidence="2 3">
    <name type="scientific">Lithohypha guttulata</name>
    <dbReference type="NCBI Taxonomy" id="1690604"/>
    <lineage>
        <taxon>Eukaryota</taxon>
        <taxon>Fungi</taxon>
        <taxon>Dikarya</taxon>
        <taxon>Ascomycota</taxon>
        <taxon>Pezizomycotina</taxon>
        <taxon>Eurotiomycetes</taxon>
        <taxon>Chaetothyriomycetidae</taxon>
        <taxon>Chaetothyriales</taxon>
        <taxon>Trichomeriaceae</taxon>
        <taxon>Lithohypha</taxon>
    </lineage>
</organism>
<proteinExistence type="predicted"/>
<dbReference type="SUPFAM" id="SSF53335">
    <property type="entry name" value="S-adenosyl-L-methionine-dependent methyltransferases"/>
    <property type="match status" value="1"/>
</dbReference>
<evidence type="ECO:0000313" key="2">
    <source>
        <dbReference type="EMBL" id="KAK5102302.1"/>
    </source>
</evidence>
<accession>A0ABR0KR19</accession>
<keyword evidence="3" id="KW-1185">Reference proteome</keyword>
<dbReference type="EMBL" id="JAVRRG010000002">
    <property type="protein sequence ID" value="KAK5102302.1"/>
    <property type="molecule type" value="Genomic_DNA"/>
</dbReference>
<dbReference type="InterPro" id="IPR019410">
    <property type="entry name" value="Methyltransf_16"/>
</dbReference>
<dbReference type="Proteomes" id="UP001345013">
    <property type="component" value="Unassembled WGS sequence"/>
</dbReference>
<dbReference type="GO" id="GO:0005840">
    <property type="term" value="C:ribosome"/>
    <property type="evidence" value="ECO:0007669"/>
    <property type="project" value="UniProtKB-KW"/>
</dbReference>
<evidence type="ECO:0000256" key="1">
    <source>
        <dbReference type="SAM" id="MobiDB-lite"/>
    </source>
</evidence>
<keyword evidence="2" id="KW-0808">Transferase</keyword>
<keyword evidence="2" id="KW-0689">Ribosomal protein</keyword>
<keyword evidence="2" id="KW-0687">Ribonucleoprotein</keyword>
<dbReference type="PANTHER" id="PTHR14614">
    <property type="entry name" value="HEPATOCELLULAR CARCINOMA-ASSOCIATED ANTIGEN"/>
    <property type="match status" value="1"/>
</dbReference>
<dbReference type="GO" id="GO:0008168">
    <property type="term" value="F:methyltransferase activity"/>
    <property type="evidence" value="ECO:0007669"/>
    <property type="project" value="UniProtKB-KW"/>
</dbReference>
<name>A0ABR0KR19_9EURO</name>
<reference evidence="2 3" key="1">
    <citation type="submission" date="2023-08" db="EMBL/GenBank/DDBJ databases">
        <title>Black Yeasts Isolated from many extreme environments.</title>
        <authorList>
            <person name="Coleine C."/>
            <person name="Stajich J.E."/>
            <person name="Selbmann L."/>
        </authorList>
    </citation>
    <scope>NUCLEOTIDE SEQUENCE [LARGE SCALE GENOMIC DNA]</scope>
    <source>
        <strain evidence="2 3">CCFEE 5885</strain>
    </source>
</reference>
<feature type="compositionally biased region" description="Basic residues" evidence="1">
    <location>
        <begin position="157"/>
        <end position="166"/>
    </location>
</feature>
<evidence type="ECO:0000313" key="3">
    <source>
        <dbReference type="Proteomes" id="UP001345013"/>
    </source>
</evidence>
<protein>
    <submittedName>
        <fullName evidence="2">Ribosomal protein lysine methyltransferase</fullName>
    </submittedName>
</protein>
<dbReference type="PANTHER" id="PTHR14614:SF109">
    <property type="entry name" value="RIBOSOMAL LYSINE N-METHYLTRANSFERASE 5"/>
    <property type="match status" value="1"/>
</dbReference>